<evidence type="ECO:0000256" key="2">
    <source>
        <dbReference type="ARBA" id="ARBA00007357"/>
    </source>
</evidence>
<dbReference type="OrthoDB" id="9775677at2"/>
<keyword evidence="7" id="KW-0482">Metalloprotease</keyword>
<dbReference type="Gene3D" id="1.10.1380.10">
    <property type="entry name" value="Neutral endopeptidase , domain2"/>
    <property type="match status" value="1"/>
</dbReference>
<dbReference type="PRINTS" id="PR00786">
    <property type="entry name" value="NEPRILYSIN"/>
</dbReference>
<evidence type="ECO:0000256" key="6">
    <source>
        <dbReference type="ARBA" id="ARBA00022833"/>
    </source>
</evidence>
<dbReference type="InterPro" id="IPR024079">
    <property type="entry name" value="MetalloPept_cat_dom_sf"/>
</dbReference>
<organism evidence="11 12">
    <name type="scientific">Croceicoccus ponticola</name>
    <dbReference type="NCBI Taxonomy" id="2217664"/>
    <lineage>
        <taxon>Bacteria</taxon>
        <taxon>Pseudomonadati</taxon>
        <taxon>Pseudomonadota</taxon>
        <taxon>Alphaproteobacteria</taxon>
        <taxon>Sphingomonadales</taxon>
        <taxon>Erythrobacteraceae</taxon>
        <taxon>Croceicoccus</taxon>
    </lineage>
</organism>
<dbReference type="InterPro" id="IPR042089">
    <property type="entry name" value="Peptidase_M13_dom_2"/>
</dbReference>
<dbReference type="PANTHER" id="PTHR11733:SF167">
    <property type="entry name" value="FI17812P1-RELATED"/>
    <property type="match status" value="1"/>
</dbReference>
<keyword evidence="6" id="KW-0862">Zinc</keyword>
<comment type="similarity">
    <text evidence="2">Belongs to the peptidase M13 family.</text>
</comment>
<dbReference type="PROSITE" id="PS51885">
    <property type="entry name" value="NEPRILYSIN"/>
    <property type="match status" value="1"/>
</dbReference>
<evidence type="ECO:0000256" key="4">
    <source>
        <dbReference type="ARBA" id="ARBA00022723"/>
    </source>
</evidence>
<dbReference type="GO" id="GO:0016485">
    <property type="term" value="P:protein processing"/>
    <property type="evidence" value="ECO:0007669"/>
    <property type="project" value="TreeGrafter"/>
</dbReference>
<dbReference type="Pfam" id="PF01431">
    <property type="entry name" value="Peptidase_M13"/>
    <property type="match status" value="1"/>
</dbReference>
<keyword evidence="4" id="KW-0479">Metal-binding</keyword>
<comment type="cofactor">
    <cofactor evidence="1">
        <name>Zn(2+)</name>
        <dbReference type="ChEBI" id="CHEBI:29105"/>
    </cofactor>
</comment>
<evidence type="ECO:0000256" key="7">
    <source>
        <dbReference type="ARBA" id="ARBA00023049"/>
    </source>
</evidence>
<dbReference type="GO" id="GO:0005886">
    <property type="term" value="C:plasma membrane"/>
    <property type="evidence" value="ECO:0007669"/>
    <property type="project" value="TreeGrafter"/>
</dbReference>
<dbReference type="PANTHER" id="PTHR11733">
    <property type="entry name" value="ZINC METALLOPROTEASE FAMILY M13 NEPRILYSIN-RELATED"/>
    <property type="match status" value="1"/>
</dbReference>
<evidence type="ECO:0000256" key="8">
    <source>
        <dbReference type="SAM" id="SignalP"/>
    </source>
</evidence>
<dbReference type="GO" id="GO:0004222">
    <property type="term" value="F:metalloendopeptidase activity"/>
    <property type="evidence" value="ECO:0007669"/>
    <property type="project" value="InterPro"/>
</dbReference>
<evidence type="ECO:0000259" key="10">
    <source>
        <dbReference type="Pfam" id="PF05649"/>
    </source>
</evidence>
<evidence type="ECO:0000259" key="9">
    <source>
        <dbReference type="Pfam" id="PF01431"/>
    </source>
</evidence>
<gene>
    <name evidence="11" type="ORF">EKN06_06600</name>
</gene>
<evidence type="ECO:0000313" key="11">
    <source>
        <dbReference type="EMBL" id="RVQ67610.1"/>
    </source>
</evidence>
<comment type="caution">
    <text evidence="11">The sequence shown here is derived from an EMBL/GenBank/DDBJ whole genome shotgun (WGS) entry which is preliminary data.</text>
</comment>
<dbReference type="Pfam" id="PF05649">
    <property type="entry name" value="Peptidase_M13_N"/>
    <property type="match status" value="1"/>
</dbReference>
<feature type="domain" description="Peptidase M13 N-terminal" evidence="10">
    <location>
        <begin position="58"/>
        <end position="453"/>
    </location>
</feature>
<feature type="chain" id="PRO_5019467881" evidence="8">
    <location>
        <begin position="24"/>
        <end position="711"/>
    </location>
</feature>
<feature type="signal peptide" evidence="8">
    <location>
        <begin position="1"/>
        <end position="23"/>
    </location>
</feature>
<accession>A0A437GYT5</accession>
<dbReference type="Proteomes" id="UP000283003">
    <property type="component" value="Unassembled WGS sequence"/>
</dbReference>
<name>A0A437GYT5_9SPHN</name>
<dbReference type="CDD" id="cd08662">
    <property type="entry name" value="M13"/>
    <property type="match status" value="1"/>
</dbReference>
<sequence>MKRIILAAGCSVLTLALYAPASAQDAAATAAPQVVDPEFMTWPKMGFDPADLDPAVDPGDDFHAYVNGKWDKATPIPPQFQSYGVVTDLRLKSEAQVEKIIVDMSKARAPAGSIEQKVGDSYAAFVDRKAIEAKGMGAAQPYLNRIWAIDSHEALARFFAEPGMPDPFSSGVRGDDLDPNRNIFNLWTGGLGLPDRDNYLVDSEKNVEMREKYKEYLTFLLGKAGYEDPAAAAVAVYGLERRMAVTDWDRTMSRNPRLLYNPVSRTDLVAMTGNFPLQTYLDGIGVGGIDTIVVDELPPSAAKIAELGITPADLAKLGGGFPAFAKLIGDTDLATWKAWAAAGFLGSYATVLPKDIEDAQFAFWGDYMGGQKVQRPREKLAISLINGRLGEAVGKIYVDRNFSPEAKAKMVELVSNLRTVMGHRIEGLTWMSDATKAQSLDKLSKFTVKIGYPDKWEDYDGLDVKADDALGNSIAATKWSWGEMIEDLGKPVDRIEWGMTPQTVNAYYNGSLNEIVFPAAYLQAPNFSLSADPAVNYAIIGSTIGHEISHGFDDQGSMYDGDGVLRNWWTPEDRAKFDAAAEKLVAQYDAFCPLDDGKTCINGKLTLGENIADLAGVRIAYDAYKLSLGGKAAPVIDGLTGEQRFFIALAVGARGKWTEALTRQILQTDPHSPDKARTNVVLANFDPWYEAFNVTADDAMYLPPEKRVHMW</sequence>
<reference evidence="11 12" key="1">
    <citation type="submission" date="2018-12" db="EMBL/GenBank/DDBJ databases">
        <title>Croceicoccus ponticola sp. nov., a lipolytic bacterium isolated from seawater.</title>
        <authorList>
            <person name="Yoon J.-H."/>
        </authorList>
    </citation>
    <scope>NUCLEOTIDE SEQUENCE [LARGE SCALE GENOMIC DNA]</scope>
    <source>
        <strain evidence="11 12">GM-16</strain>
    </source>
</reference>
<dbReference type="SUPFAM" id="SSF55486">
    <property type="entry name" value="Metalloproteases ('zincins'), catalytic domain"/>
    <property type="match status" value="1"/>
</dbReference>
<dbReference type="AlphaFoldDB" id="A0A437GYT5"/>
<keyword evidence="12" id="KW-1185">Reference proteome</keyword>
<dbReference type="InterPro" id="IPR000718">
    <property type="entry name" value="Peptidase_M13"/>
</dbReference>
<dbReference type="InterPro" id="IPR008753">
    <property type="entry name" value="Peptidase_M13_N"/>
</dbReference>
<evidence type="ECO:0000256" key="5">
    <source>
        <dbReference type="ARBA" id="ARBA00022801"/>
    </source>
</evidence>
<protein>
    <submittedName>
        <fullName evidence="11">M13 family peptidase</fullName>
    </submittedName>
</protein>
<keyword evidence="8" id="KW-0732">Signal</keyword>
<evidence type="ECO:0000256" key="1">
    <source>
        <dbReference type="ARBA" id="ARBA00001947"/>
    </source>
</evidence>
<keyword evidence="5" id="KW-0378">Hydrolase</keyword>
<dbReference type="EMBL" id="RXOL01000002">
    <property type="protein sequence ID" value="RVQ67610.1"/>
    <property type="molecule type" value="Genomic_DNA"/>
</dbReference>
<keyword evidence="3" id="KW-0645">Protease</keyword>
<dbReference type="Gene3D" id="3.40.390.10">
    <property type="entry name" value="Collagenase (Catalytic Domain)"/>
    <property type="match status" value="1"/>
</dbReference>
<evidence type="ECO:0000256" key="3">
    <source>
        <dbReference type="ARBA" id="ARBA00022670"/>
    </source>
</evidence>
<evidence type="ECO:0000313" key="12">
    <source>
        <dbReference type="Proteomes" id="UP000283003"/>
    </source>
</evidence>
<proteinExistence type="inferred from homology"/>
<feature type="domain" description="Peptidase M13 C-terminal" evidence="9">
    <location>
        <begin position="505"/>
        <end position="708"/>
    </location>
</feature>
<dbReference type="RefSeq" id="WP_127612118.1">
    <property type="nucleotide sequence ID" value="NZ_RXOL01000002.1"/>
</dbReference>
<dbReference type="GO" id="GO:0046872">
    <property type="term" value="F:metal ion binding"/>
    <property type="evidence" value="ECO:0007669"/>
    <property type="project" value="UniProtKB-KW"/>
</dbReference>
<dbReference type="InterPro" id="IPR018497">
    <property type="entry name" value="Peptidase_M13_C"/>
</dbReference>